<protein>
    <submittedName>
        <fullName evidence="6">WD40 repeat-like protein</fullName>
    </submittedName>
</protein>
<evidence type="ECO:0000259" key="5">
    <source>
        <dbReference type="PROSITE" id="PS50006"/>
    </source>
</evidence>
<feature type="compositionally biased region" description="Basic and acidic residues" evidence="4">
    <location>
        <begin position="735"/>
        <end position="753"/>
    </location>
</feature>
<dbReference type="KEGG" id="fcy:FRACYDRAFT_237847"/>
<dbReference type="GO" id="GO:0035861">
    <property type="term" value="C:site of double-strand break"/>
    <property type="evidence" value="ECO:0007669"/>
    <property type="project" value="TreeGrafter"/>
</dbReference>
<dbReference type="Pfam" id="PF00498">
    <property type="entry name" value="FHA"/>
    <property type="match status" value="1"/>
</dbReference>
<dbReference type="EMBL" id="KV784357">
    <property type="protein sequence ID" value="OEU17430.1"/>
    <property type="molecule type" value="Genomic_DNA"/>
</dbReference>
<evidence type="ECO:0000313" key="6">
    <source>
        <dbReference type="EMBL" id="OEU17430.1"/>
    </source>
</evidence>
<feature type="compositionally biased region" description="Basic and acidic residues" evidence="4">
    <location>
        <begin position="206"/>
        <end position="223"/>
    </location>
</feature>
<dbReference type="InterPro" id="IPR036322">
    <property type="entry name" value="WD40_repeat_dom_sf"/>
</dbReference>
<evidence type="ECO:0000256" key="4">
    <source>
        <dbReference type="SAM" id="MobiDB-lite"/>
    </source>
</evidence>
<accession>A0A1E7FGY2</accession>
<dbReference type="Gene3D" id="2.130.10.10">
    <property type="entry name" value="YVTN repeat-like/Quinoprotein amine dehydrogenase"/>
    <property type="match status" value="1"/>
</dbReference>
<dbReference type="InterPro" id="IPR001680">
    <property type="entry name" value="WD40_rpt"/>
</dbReference>
<evidence type="ECO:0000256" key="3">
    <source>
        <dbReference type="PROSITE-ProRule" id="PRU00221"/>
    </source>
</evidence>
<keyword evidence="7" id="KW-1185">Reference proteome</keyword>
<evidence type="ECO:0000256" key="1">
    <source>
        <dbReference type="ARBA" id="ARBA00022574"/>
    </source>
</evidence>
<dbReference type="PANTHER" id="PTHR16017:SF0">
    <property type="entry name" value="WD REPEAT-CONTAINING PROTEIN 70"/>
    <property type="match status" value="1"/>
</dbReference>
<dbReference type="PROSITE" id="PS50006">
    <property type="entry name" value="FHA_DOMAIN"/>
    <property type="match status" value="1"/>
</dbReference>
<feature type="compositionally biased region" description="Low complexity" evidence="4">
    <location>
        <begin position="84"/>
        <end position="102"/>
    </location>
</feature>
<dbReference type="InParanoid" id="A0A1E7FGY2"/>
<dbReference type="InterPro" id="IPR008984">
    <property type="entry name" value="SMAD_FHA_dom_sf"/>
</dbReference>
<dbReference type="PROSITE" id="PS50294">
    <property type="entry name" value="WD_REPEATS_REGION"/>
    <property type="match status" value="1"/>
</dbReference>
<dbReference type="InterPro" id="IPR000253">
    <property type="entry name" value="FHA_dom"/>
</dbReference>
<evidence type="ECO:0000256" key="2">
    <source>
        <dbReference type="ARBA" id="ARBA00022737"/>
    </source>
</evidence>
<dbReference type="PROSITE" id="PS50082">
    <property type="entry name" value="WD_REPEATS_2"/>
    <property type="match status" value="1"/>
</dbReference>
<dbReference type="PANTHER" id="PTHR16017">
    <property type="entry name" value="GASTRULATION DEFECTIVE PROTEIN 1-RELATED"/>
    <property type="match status" value="1"/>
</dbReference>
<feature type="region of interest" description="Disordered" evidence="4">
    <location>
        <begin position="704"/>
        <end position="765"/>
    </location>
</feature>
<feature type="region of interest" description="Disordered" evidence="4">
    <location>
        <begin position="158"/>
        <end position="236"/>
    </location>
</feature>
<dbReference type="InterPro" id="IPR015943">
    <property type="entry name" value="WD40/YVTN_repeat-like_dom_sf"/>
</dbReference>
<dbReference type="PROSITE" id="PS00678">
    <property type="entry name" value="WD_REPEATS_1"/>
    <property type="match status" value="1"/>
</dbReference>
<feature type="compositionally biased region" description="Low complexity" evidence="4">
    <location>
        <begin position="188"/>
        <end position="198"/>
    </location>
</feature>
<dbReference type="SMART" id="SM00240">
    <property type="entry name" value="FHA"/>
    <property type="match status" value="1"/>
</dbReference>
<name>A0A1E7FGY2_9STRA</name>
<dbReference type="Proteomes" id="UP000095751">
    <property type="component" value="Unassembled WGS sequence"/>
</dbReference>
<feature type="repeat" description="WD" evidence="3">
    <location>
        <begin position="420"/>
        <end position="458"/>
    </location>
</feature>
<dbReference type="Gene3D" id="2.60.200.20">
    <property type="match status" value="1"/>
</dbReference>
<dbReference type="SMART" id="SM00320">
    <property type="entry name" value="WD40"/>
    <property type="match status" value="5"/>
</dbReference>
<dbReference type="OrthoDB" id="10264376at2759"/>
<feature type="domain" description="FHA" evidence="5">
    <location>
        <begin position="51"/>
        <end position="133"/>
    </location>
</feature>
<keyword evidence="2" id="KW-0677">Repeat</keyword>
<dbReference type="Pfam" id="PF00400">
    <property type="entry name" value="WD40"/>
    <property type="match status" value="1"/>
</dbReference>
<dbReference type="SUPFAM" id="SSF49879">
    <property type="entry name" value="SMAD/FHA domain"/>
    <property type="match status" value="1"/>
</dbReference>
<organism evidence="6 7">
    <name type="scientific">Fragilariopsis cylindrus CCMP1102</name>
    <dbReference type="NCBI Taxonomy" id="635003"/>
    <lineage>
        <taxon>Eukaryota</taxon>
        <taxon>Sar</taxon>
        <taxon>Stramenopiles</taxon>
        <taxon>Ochrophyta</taxon>
        <taxon>Bacillariophyta</taxon>
        <taxon>Bacillariophyceae</taxon>
        <taxon>Bacillariophycidae</taxon>
        <taxon>Bacillariales</taxon>
        <taxon>Bacillariaceae</taxon>
        <taxon>Fragilariopsis</taxon>
    </lineage>
</organism>
<gene>
    <name evidence="6" type="ORF">FRACYDRAFT_237847</name>
</gene>
<dbReference type="InterPro" id="IPR051858">
    <property type="entry name" value="WD_repeat_GAD-1"/>
</dbReference>
<dbReference type="SUPFAM" id="SSF50978">
    <property type="entry name" value="WD40 repeat-like"/>
    <property type="match status" value="1"/>
</dbReference>
<reference evidence="6 7" key="1">
    <citation type="submission" date="2016-09" db="EMBL/GenBank/DDBJ databases">
        <title>Extensive genetic diversity and differential bi-allelic expression allows diatom success in the polar Southern Ocean.</title>
        <authorList>
            <consortium name="DOE Joint Genome Institute"/>
            <person name="Mock T."/>
            <person name="Otillar R.P."/>
            <person name="Strauss J."/>
            <person name="Dupont C."/>
            <person name="Frickenhaus S."/>
            <person name="Maumus F."/>
            <person name="Mcmullan M."/>
            <person name="Sanges R."/>
            <person name="Schmutz J."/>
            <person name="Toseland A."/>
            <person name="Valas R."/>
            <person name="Veluchamy A."/>
            <person name="Ward B.J."/>
            <person name="Allen A."/>
            <person name="Barry K."/>
            <person name="Falciatore A."/>
            <person name="Ferrante M."/>
            <person name="Fortunato A.E."/>
            <person name="Gloeckner G."/>
            <person name="Gruber A."/>
            <person name="Hipkin R."/>
            <person name="Janech M."/>
            <person name="Kroth P."/>
            <person name="Leese F."/>
            <person name="Lindquist E."/>
            <person name="Lyon B.R."/>
            <person name="Martin J."/>
            <person name="Mayer C."/>
            <person name="Parker M."/>
            <person name="Quesneville H."/>
            <person name="Raymond J."/>
            <person name="Uhlig C."/>
            <person name="Valentin K.U."/>
            <person name="Worden A.Z."/>
            <person name="Armbrust E.V."/>
            <person name="Bowler C."/>
            <person name="Green B."/>
            <person name="Moulton V."/>
            <person name="Van Oosterhout C."/>
            <person name="Grigoriev I."/>
        </authorList>
    </citation>
    <scope>NUCLEOTIDE SEQUENCE [LARGE SCALE GENOMIC DNA]</scope>
    <source>
        <strain evidence="6 7">CCMP1102</strain>
    </source>
</reference>
<keyword evidence="1 3" id="KW-0853">WD repeat</keyword>
<dbReference type="GO" id="GO:0005634">
    <property type="term" value="C:nucleus"/>
    <property type="evidence" value="ECO:0007669"/>
    <property type="project" value="TreeGrafter"/>
</dbReference>
<dbReference type="AlphaFoldDB" id="A0A1E7FGY2"/>
<proteinExistence type="predicted"/>
<sequence>MNLQLFEGIPEKSTTHCSSYPSAVLALPDNNDTNTIEIGKSSQVISNRNALVVGRQASSCDIRITHKSLSRQHALLYYYTNCNSSTSTSSASASNSTTNTETKTIRQQQQQRPDLYVFDLETKAGTFINQKKIKTKTPVRLRNGDTIQFGKANPILTVRWEEKDSNNDDDDDNNNNSKISDGDMRKPTQTTTTKTTTTNNEAPEGEIDRHNESDSNKNANLEKETEEEEEDQYAGLTGRARRQAEIAAMMSSLEQKPTYTKFVPSFTEENQTNLSSTGEKISSSTTISASQNNQQCSPHRKKVLEKYRLPLTDCTDMAVLESSAMSCAVMDPTGSRFAIASMDSSLKLYDFAGYNLLDPVPFFNGIVEDGYPILSMAYSADGSSILIGTGSSQCRVFDRDGQELVKFVRGDVYVRDPSKTIGHTAAVTSVGWHPLHKSIVFTTSRDGSMRSWNIDKGKFSFGMLNCSDVVVIKHLRTGRKTIPTCLAVSTNTLAIGTECGSLQIYKYPLVSKLRPQQSVQASPALLGSKDGYSIVSLVYSVDETKLAVRTKTEVTVWNTASRLSTSTPPWMKFVNLPLHDDDVNSSTPTMAFSPNGKVLCIATSTRDENNSRVVRSSLEIFIISKEAQKLENNKSLTPIYSLPVLDTDTGHSILSLSWHQKLNQILVTTPKGFQIWYSTDWSKKGILLTSSRRRKRKNIEDELQDIYKSRAPPPGTAIRHEEIITPNSLPLFSTDKPRSSKKQRSEEEHRESVAQRIPQKPSKDIYNTSDIMFKQMISDGNSSKQKIIAGKDPREALAEYNEGKSFIGQAYEGNIERILTTKTIEQEMDEMNNKKK</sequence>
<feature type="region of interest" description="Disordered" evidence="4">
    <location>
        <begin position="84"/>
        <end position="110"/>
    </location>
</feature>
<dbReference type="InterPro" id="IPR019775">
    <property type="entry name" value="WD40_repeat_CS"/>
</dbReference>
<evidence type="ECO:0000313" key="7">
    <source>
        <dbReference type="Proteomes" id="UP000095751"/>
    </source>
</evidence>